<dbReference type="OrthoDB" id="9790710at2"/>
<dbReference type="EMBL" id="FXTO01000015">
    <property type="protein sequence ID" value="SMO80205.1"/>
    <property type="molecule type" value="Genomic_DNA"/>
</dbReference>
<proteinExistence type="predicted"/>
<feature type="domain" description="Glycosyl transferase family 1" evidence="2">
    <location>
        <begin position="292"/>
        <end position="447"/>
    </location>
</feature>
<protein>
    <submittedName>
        <fullName evidence="3">Glycosyltransferase involved in cell wall bisynthesis</fullName>
    </submittedName>
</protein>
<dbReference type="GO" id="GO:0016757">
    <property type="term" value="F:glycosyltransferase activity"/>
    <property type="evidence" value="ECO:0007669"/>
    <property type="project" value="InterPro"/>
</dbReference>
<dbReference type="Gene3D" id="3.40.50.2000">
    <property type="entry name" value="Glycogen Phosphorylase B"/>
    <property type="match status" value="1"/>
</dbReference>
<dbReference type="InterPro" id="IPR001296">
    <property type="entry name" value="Glyco_trans_1"/>
</dbReference>
<dbReference type="Pfam" id="PF00534">
    <property type="entry name" value="Glycos_transf_1"/>
    <property type="match status" value="1"/>
</dbReference>
<reference evidence="3 4" key="1">
    <citation type="submission" date="2017-05" db="EMBL/GenBank/DDBJ databases">
        <authorList>
            <person name="Varghese N."/>
            <person name="Submissions S."/>
        </authorList>
    </citation>
    <scope>NUCLEOTIDE SEQUENCE [LARGE SCALE GENOMIC DNA]</scope>
    <source>
        <strain evidence="3 4">DSM 29506</strain>
    </source>
</reference>
<sequence length="472" mass="53400">MTQYFFDVTDLRRYLKSNARLSGIQRVSVMTIAKAAQQVVDAPIWLAYSDRRSRSYKAILLPREMGVDLTHIETLCDLLGVVRGPQALPAMGKYTERPLKRQLYIWKRDLYAIFGHKSHFTRNGLSAQEWRAARRGKRAGAVARVGQPRDFGNVAKPGDQLIALDNVWFPSDLEPFLVQAHARGVEVSVLLHDLIPLVVPQYTEGDICRRFAAWLERSTGFVTHYLANSRSTGRDLQEYLESRSATQKVTVVPLAQSRLSGAVTVEAPDMLHERYEAYRYGAQMPDYLRSITKTDYVLVVGTMEVRKNIWRVATVWDRLRRQGERDLPKLVFAGRRGWLIDDFSALMSATGNLGGWVEIVESPTDSELEYLYRNCLFTITASFYEGWGLPIGESLGYGKTAVVSNTSSMPEVGEDMVEYCDPHSLSSIETACVNLLEDLDYRKALEARIAQTELRSWDMVASDLLAAVRKPE</sequence>
<evidence type="ECO:0000256" key="1">
    <source>
        <dbReference type="ARBA" id="ARBA00022679"/>
    </source>
</evidence>
<evidence type="ECO:0000313" key="3">
    <source>
        <dbReference type="EMBL" id="SMO80205.1"/>
    </source>
</evidence>
<dbReference type="SUPFAM" id="SSF53756">
    <property type="entry name" value="UDP-Glycosyltransferase/glycogen phosphorylase"/>
    <property type="match status" value="1"/>
</dbReference>
<dbReference type="Proteomes" id="UP000316030">
    <property type="component" value="Unassembled WGS sequence"/>
</dbReference>
<name>A0A521E8C2_9RHOB</name>
<keyword evidence="1 3" id="KW-0808">Transferase</keyword>
<accession>A0A521E8C2</accession>
<evidence type="ECO:0000259" key="2">
    <source>
        <dbReference type="Pfam" id="PF00534"/>
    </source>
</evidence>
<gene>
    <name evidence="3" type="ORF">SAMN06265173_11512</name>
</gene>
<dbReference type="AlphaFoldDB" id="A0A521E8C2"/>
<dbReference type="RefSeq" id="WP_142493733.1">
    <property type="nucleotide sequence ID" value="NZ_FXTO01000015.1"/>
</dbReference>
<dbReference type="PANTHER" id="PTHR46401">
    <property type="entry name" value="GLYCOSYLTRANSFERASE WBBK-RELATED"/>
    <property type="match status" value="1"/>
</dbReference>
<dbReference type="PANTHER" id="PTHR46401:SF2">
    <property type="entry name" value="GLYCOSYLTRANSFERASE WBBK-RELATED"/>
    <property type="match status" value="1"/>
</dbReference>
<organism evidence="3 4">
    <name type="scientific">Thalassovita litoralis</name>
    <dbReference type="NCBI Taxonomy" id="1010611"/>
    <lineage>
        <taxon>Bacteria</taxon>
        <taxon>Pseudomonadati</taxon>
        <taxon>Pseudomonadota</taxon>
        <taxon>Alphaproteobacteria</taxon>
        <taxon>Rhodobacterales</taxon>
        <taxon>Roseobacteraceae</taxon>
        <taxon>Thalassovita</taxon>
    </lineage>
</organism>
<keyword evidence="4" id="KW-1185">Reference proteome</keyword>
<dbReference type="CDD" id="cd03809">
    <property type="entry name" value="GT4_MtfB-like"/>
    <property type="match status" value="1"/>
</dbReference>
<evidence type="ECO:0000313" key="4">
    <source>
        <dbReference type="Proteomes" id="UP000316030"/>
    </source>
</evidence>